<dbReference type="PANTHER" id="PTHR12547">
    <property type="entry name" value="CCCH ZINC FINGER/TIS11-RELATED"/>
    <property type="match status" value="1"/>
</dbReference>
<evidence type="ECO:0000256" key="3">
    <source>
        <dbReference type="ARBA" id="ARBA00022771"/>
    </source>
</evidence>
<evidence type="ECO:0000313" key="11">
    <source>
        <dbReference type="EMBL" id="KMZ62509.1"/>
    </source>
</evidence>
<dbReference type="Gene3D" id="3.30.1370.10">
    <property type="entry name" value="K Homology domain, type 1"/>
    <property type="match status" value="1"/>
</dbReference>
<dbReference type="CDD" id="cd22464">
    <property type="entry name" value="KH-I_AtC3H36_like"/>
    <property type="match status" value="1"/>
</dbReference>
<dbReference type="AlphaFoldDB" id="A0A0K9P0K0"/>
<keyword evidence="4 8" id="KW-0862">Zinc</keyword>
<dbReference type="EMBL" id="LFYR01001351">
    <property type="protein sequence ID" value="KMZ62509.1"/>
    <property type="molecule type" value="Genomic_DNA"/>
</dbReference>
<dbReference type="GO" id="GO:0008270">
    <property type="term" value="F:zinc ion binding"/>
    <property type="evidence" value="ECO:0007669"/>
    <property type="project" value="UniProtKB-KW"/>
</dbReference>
<dbReference type="FunFam" id="3.30.1370.10:FF:000069">
    <property type="entry name" value="Zinc finger CCCH domain-containing protein 52"/>
    <property type="match status" value="1"/>
</dbReference>
<dbReference type="SMART" id="SM00322">
    <property type="entry name" value="KH"/>
    <property type="match status" value="1"/>
</dbReference>
<keyword evidence="5 7" id="KW-0694">RNA-binding</keyword>
<evidence type="ECO:0000256" key="6">
    <source>
        <dbReference type="ARBA" id="ARBA00023125"/>
    </source>
</evidence>
<feature type="domain" description="C3H1-type" evidence="10">
    <location>
        <begin position="104"/>
        <end position="132"/>
    </location>
</feature>
<evidence type="ECO:0000256" key="9">
    <source>
        <dbReference type="SAM" id="MobiDB-lite"/>
    </source>
</evidence>
<dbReference type="InterPro" id="IPR004088">
    <property type="entry name" value="KH_dom_type_1"/>
</dbReference>
<feature type="zinc finger region" description="C3H1-type" evidence="8">
    <location>
        <begin position="278"/>
        <end position="305"/>
    </location>
</feature>
<dbReference type="PROSITE" id="PS50103">
    <property type="entry name" value="ZF_C3H1"/>
    <property type="match status" value="3"/>
</dbReference>
<keyword evidence="1 8" id="KW-0479">Metal-binding</keyword>
<gene>
    <name evidence="11" type="ORF">ZOSMA_45G00510</name>
</gene>
<evidence type="ECO:0000256" key="2">
    <source>
        <dbReference type="ARBA" id="ARBA00022737"/>
    </source>
</evidence>
<dbReference type="SUPFAM" id="SSF90229">
    <property type="entry name" value="CCCH zinc finger"/>
    <property type="match status" value="3"/>
</dbReference>
<evidence type="ECO:0000256" key="7">
    <source>
        <dbReference type="PROSITE-ProRule" id="PRU00117"/>
    </source>
</evidence>
<evidence type="ECO:0000259" key="10">
    <source>
        <dbReference type="PROSITE" id="PS50103"/>
    </source>
</evidence>
<feature type="compositionally biased region" description="Gly residues" evidence="9">
    <location>
        <begin position="150"/>
        <end position="159"/>
    </location>
</feature>
<dbReference type="Pfam" id="PF00013">
    <property type="entry name" value="KH_1"/>
    <property type="match status" value="1"/>
</dbReference>
<dbReference type="GO" id="GO:0005737">
    <property type="term" value="C:cytoplasm"/>
    <property type="evidence" value="ECO:0000318"/>
    <property type="project" value="GO_Central"/>
</dbReference>
<keyword evidence="12" id="KW-1185">Reference proteome</keyword>
<dbReference type="InterPro" id="IPR000571">
    <property type="entry name" value="Znf_CCCH"/>
</dbReference>
<dbReference type="OMA" id="VRQLIMH"/>
<dbReference type="SUPFAM" id="SSF54791">
    <property type="entry name" value="Eukaryotic type KH-domain (KH-domain type I)"/>
    <property type="match status" value="1"/>
</dbReference>
<name>A0A0K9P0K0_ZOSMR</name>
<feature type="region of interest" description="Disordered" evidence="9">
    <location>
        <begin position="141"/>
        <end position="177"/>
    </location>
</feature>
<reference evidence="12" key="1">
    <citation type="journal article" date="2016" name="Nature">
        <title>The genome of the seagrass Zostera marina reveals angiosperm adaptation to the sea.</title>
        <authorList>
            <person name="Olsen J.L."/>
            <person name="Rouze P."/>
            <person name="Verhelst B."/>
            <person name="Lin Y.-C."/>
            <person name="Bayer T."/>
            <person name="Collen J."/>
            <person name="Dattolo E."/>
            <person name="De Paoli E."/>
            <person name="Dittami S."/>
            <person name="Maumus F."/>
            <person name="Michel G."/>
            <person name="Kersting A."/>
            <person name="Lauritano C."/>
            <person name="Lohaus R."/>
            <person name="Toepel M."/>
            <person name="Tonon T."/>
            <person name="Vanneste K."/>
            <person name="Amirebrahimi M."/>
            <person name="Brakel J."/>
            <person name="Bostroem C."/>
            <person name="Chovatia M."/>
            <person name="Grimwood J."/>
            <person name="Jenkins J.W."/>
            <person name="Jueterbock A."/>
            <person name="Mraz A."/>
            <person name="Stam W.T."/>
            <person name="Tice H."/>
            <person name="Bornberg-Bauer E."/>
            <person name="Green P.J."/>
            <person name="Pearson G.A."/>
            <person name="Procaccini G."/>
            <person name="Duarte C.M."/>
            <person name="Schmutz J."/>
            <person name="Reusch T.B.H."/>
            <person name="Van de Peer Y."/>
        </authorList>
    </citation>
    <scope>NUCLEOTIDE SEQUENCE [LARGE SCALE GENOMIC DNA]</scope>
    <source>
        <strain evidence="12">cv. Finnish</strain>
    </source>
</reference>
<evidence type="ECO:0000256" key="4">
    <source>
        <dbReference type="ARBA" id="ARBA00022833"/>
    </source>
</evidence>
<feature type="region of interest" description="Disordered" evidence="9">
    <location>
        <begin position="1"/>
        <end position="21"/>
    </location>
</feature>
<dbReference type="InterPro" id="IPR036612">
    <property type="entry name" value="KH_dom_type_1_sf"/>
</dbReference>
<dbReference type="GO" id="GO:0003677">
    <property type="term" value="F:DNA binding"/>
    <property type="evidence" value="ECO:0007669"/>
    <property type="project" value="UniProtKB-KW"/>
</dbReference>
<dbReference type="PANTHER" id="PTHR12547:SF184">
    <property type="entry name" value="CCCH-TYPE ZN-FINGER PROTEIN"/>
    <property type="match status" value="1"/>
</dbReference>
<dbReference type="GO" id="GO:0010468">
    <property type="term" value="P:regulation of gene expression"/>
    <property type="evidence" value="ECO:0000318"/>
    <property type="project" value="GO_Central"/>
</dbReference>
<evidence type="ECO:0000256" key="1">
    <source>
        <dbReference type="ARBA" id="ARBA00022723"/>
    </source>
</evidence>
<comment type="caution">
    <text evidence="11">The sequence shown here is derived from an EMBL/GenBank/DDBJ whole genome shotgun (WGS) entry which is preliminary data.</text>
</comment>
<dbReference type="SMART" id="SM00356">
    <property type="entry name" value="ZnF_C3H1"/>
    <property type="match status" value="3"/>
</dbReference>
<dbReference type="Pfam" id="PF14608">
    <property type="entry name" value="zf-CCCH_2"/>
    <property type="match status" value="2"/>
</dbReference>
<keyword evidence="2" id="KW-0677">Repeat</keyword>
<dbReference type="InterPro" id="IPR045877">
    <property type="entry name" value="ZFP36-like"/>
</dbReference>
<evidence type="ECO:0000256" key="5">
    <source>
        <dbReference type="ARBA" id="ARBA00022884"/>
    </source>
</evidence>
<feature type="domain" description="C3H1-type" evidence="10">
    <location>
        <begin position="40"/>
        <end position="68"/>
    </location>
</feature>
<proteinExistence type="predicted"/>
<accession>A0A0K9P0K0</accession>
<sequence length="312" mass="32766">MESFAAERKRARPDLVAASNGGVPTLKRFKESESFQSGIGSKSKPCTKFFSTSGCPFGETCHFLHFVPGGINVVAQLNNMSSALPPSSRTNIQNPHGADGPVPGVKTRMCKRFNTPEGCKFGEKCHFAHGDRELVRPFLPPHEDPRSFGGPMGGGGGRFAGRQQPFDPLSPTGGHPAAASFGASATAKISVDASLAGGIIGKGGVNSKQICRATGAKLSIRDHESDPNLRNIELEGSFDQIKQASAMVRELIVNISSSAPPAPTGMPGSGGPRVPGNNYKTKLCDNFTKGSCTFGERCHFAHGADELVKSGV</sequence>
<dbReference type="InterPro" id="IPR004087">
    <property type="entry name" value="KH_dom"/>
</dbReference>
<dbReference type="GO" id="GO:0003729">
    <property type="term" value="F:mRNA binding"/>
    <property type="evidence" value="ECO:0000318"/>
    <property type="project" value="GO_Central"/>
</dbReference>
<protein>
    <submittedName>
        <fullName evidence="11">Zinc finger CCCH domain-containing protein</fullName>
    </submittedName>
</protein>
<evidence type="ECO:0000313" key="12">
    <source>
        <dbReference type="Proteomes" id="UP000036987"/>
    </source>
</evidence>
<dbReference type="Proteomes" id="UP000036987">
    <property type="component" value="Unassembled WGS sequence"/>
</dbReference>
<dbReference type="PROSITE" id="PS50084">
    <property type="entry name" value="KH_TYPE_1"/>
    <property type="match status" value="1"/>
</dbReference>
<feature type="domain" description="C3H1-type" evidence="10">
    <location>
        <begin position="278"/>
        <end position="305"/>
    </location>
</feature>
<dbReference type="OrthoDB" id="410307at2759"/>
<dbReference type="GO" id="GO:0051252">
    <property type="term" value="P:regulation of RNA metabolic process"/>
    <property type="evidence" value="ECO:0007669"/>
    <property type="project" value="UniProtKB-ARBA"/>
</dbReference>
<dbReference type="Gene3D" id="4.10.1000.10">
    <property type="entry name" value="Zinc finger, CCCH-type"/>
    <property type="match status" value="2"/>
</dbReference>
<dbReference type="InterPro" id="IPR036855">
    <property type="entry name" value="Znf_CCCH_sf"/>
</dbReference>
<evidence type="ECO:0000256" key="8">
    <source>
        <dbReference type="PROSITE-ProRule" id="PRU00723"/>
    </source>
</evidence>
<feature type="zinc finger region" description="C3H1-type" evidence="8">
    <location>
        <begin position="104"/>
        <end position="132"/>
    </location>
</feature>
<dbReference type="FunFam" id="4.10.1000.10:FF:000003">
    <property type="entry name" value="Zinc finger CCCH domain-containing protein"/>
    <property type="match status" value="2"/>
</dbReference>
<organism evidence="11 12">
    <name type="scientific">Zostera marina</name>
    <name type="common">Eelgrass</name>
    <dbReference type="NCBI Taxonomy" id="29655"/>
    <lineage>
        <taxon>Eukaryota</taxon>
        <taxon>Viridiplantae</taxon>
        <taxon>Streptophyta</taxon>
        <taxon>Embryophyta</taxon>
        <taxon>Tracheophyta</taxon>
        <taxon>Spermatophyta</taxon>
        <taxon>Magnoliopsida</taxon>
        <taxon>Liliopsida</taxon>
        <taxon>Zosteraceae</taxon>
        <taxon>Zostera</taxon>
    </lineage>
</organism>
<dbReference type="STRING" id="29655.A0A0K9P0K0"/>
<dbReference type="Pfam" id="PF00642">
    <property type="entry name" value="zf-CCCH"/>
    <property type="match status" value="1"/>
</dbReference>
<keyword evidence="6" id="KW-0238">DNA-binding</keyword>
<keyword evidence="3 8" id="KW-0863">Zinc-finger</keyword>
<feature type="zinc finger region" description="C3H1-type" evidence="8">
    <location>
        <begin position="40"/>
        <end position="68"/>
    </location>
</feature>